<dbReference type="InterPro" id="IPR019408">
    <property type="entry name" value="7TM_GPCR_serpentine_rcpt_Srab"/>
</dbReference>
<keyword evidence="4 5" id="KW-0472">Membrane</keyword>
<dbReference type="STRING" id="1561998.A0A1I7TW21"/>
<evidence type="ECO:0000256" key="4">
    <source>
        <dbReference type="ARBA" id="ARBA00023136"/>
    </source>
</evidence>
<dbReference type="PANTHER" id="PTHR46561">
    <property type="entry name" value="SERPENTINE RECEPTOR, CLASS AB (CLASS A-LIKE)-RELATED"/>
    <property type="match status" value="1"/>
</dbReference>
<sequence>MSNQSSTIMSNLSGNSCEVKLLIELQTSIFLHGSEILMLILSVIVFPLLFIMMEKCLRKSFFHVNIRIISVVLCLSLLAHCVGRIVQHTTDIYFWIATIPICDKRQYVQLCMVFRGMYLFGMYCSSFTSVTLVIERTIATYLSQKYENRKAKIGVMIVAAQILLSTAITVIFLRSANLPDRPDYCFFRTPSNDWAVSLDVLSLSLNAIALFQGFRLNNINIKLRSTVIVSHLSQKYQIEENKTLIRVILRFICIDFFFMVCYFLLTFISDFNQKSLSFSSTLAYFELIHCVPVYAIVMMIAMPKTIKKIQQENTQKLGDHVRVNDDAYLPYLKKQWLTR</sequence>
<dbReference type="Pfam" id="PF10292">
    <property type="entry name" value="7TM_GPCR_Srab"/>
    <property type="match status" value="1"/>
</dbReference>
<dbReference type="GO" id="GO:0016020">
    <property type="term" value="C:membrane"/>
    <property type="evidence" value="ECO:0007669"/>
    <property type="project" value="UniProtKB-SubCell"/>
</dbReference>
<feature type="transmembrane region" description="Helical" evidence="5">
    <location>
        <begin position="64"/>
        <end position="86"/>
    </location>
</feature>
<feature type="transmembrane region" description="Helical" evidence="5">
    <location>
        <begin position="247"/>
        <end position="269"/>
    </location>
</feature>
<feature type="transmembrane region" description="Helical" evidence="5">
    <location>
        <begin position="116"/>
        <end position="134"/>
    </location>
</feature>
<feature type="transmembrane region" description="Helical" evidence="5">
    <location>
        <begin position="281"/>
        <end position="301"/>
    </location>
</feature>
<dbReference type="Proteomes" id="UP000095282">
    <property type="component" value="Unplaced"/>
</dbReference>
<evidence type="ECO:0000313" key="6">
    <source>
        <dbReference type="Proteomes" id="UP000095282"/>
    </source>
</evidence>
<accession>A0A1I7TW21</accession>
<comment type="subcellular location">
    <subcellularLocation>
        <location evidence="1">Membrane</location>
        <topology evidence="1">Multi-pass membrane protein</topology>
    </subcellularLocation>
</comment>
<dbReference type="InterPro" id="IPR053286">
    <property type="entry name" value="Nematode_rcpt-like_srab"/>
</dbReference>
<dbReference type="PANTHER" id="PTHR46561:SF1">
    <property type="entry name" value="SERPENTINE RECEPTOR, CLASS AB (CLASS A-LIKE)"/>
    <property type="match status" value="1"/>
</dbReference>
<feature type="transmembrane region" description="Helical" evidence="5">
    <location>
        <begin position="155"/>
        <end position="174"/>
    </location>
</feature>
<organism evidence="6 7">
    <name type="scientific">Caenorhabditis tropicalis</name>
    <dbReference type="NCBI Taxonomy" id="1561998"/>
    <lineage>
        <taxon>Eukaryota</taxon>
        <taxon>Metazoa</taxon>
        <taxon>Ecdysozoa</taxon>
        <taxon>Nematoda</taxon>
        <taxon>Chromadorea</taxon>
        <taxon>Rhabditida</taxon>
        <taxon>Rhabditina</taxon>
        <taxon>Rhabditomorpha</taxon>
        <taxon>Rhabditoidea</taxon>
        <taxon>Rhabditidae</taxon>
        <taxon>Peloderinae</taxon>
        <taxon>Caenorhabditis</taxon>
    </lineage>
</organism>
<evidence type="ECO:0000313" key="7">
    <source>
        <dbReference type="WBParaSite" id="Csp11.Scaffold629.g12359.t1"/>
    </source>
</evidence>
<keyword evidence="2 5" id="KW-0812">Transmembrane</keyword>
<dbReference type="AlphaFoldDB" id="A0A1I7TW21"/>
<keyword evidence="6" id="KW-1185">Reference proteome</keyword>
<proteinExistence type="predicted"/>
<protein>
    <submittedName>
        <fullName evidence="7">G_PROTEIN_RECEP_F1_2 domain-containing protein</fullName>
    </submittedName>
</protein>
<evidence type="ECO:0000256" key="3">
    <source>
        <dbReference type="ARBA" id="ARBA00022989"/>
    </source>
</evidence>
<evidence type="ECO:0000256" key="5">
    <source>
        <dbReference type="SAM" id="Phobius"/>
    </source>
</evidence>
<name>A0A1I7TW21_9PELO</name>
<evidence type="ECO:0000256" key="1">
    <source>
        <dbReference type="ARBA" id="ARBA00004141"/>
    </source>
</evidence>
<keyword evidence="3 5" id="KW-1133">Transmembrane helix</keyword>
<reference evidence="7" key="1">
    <citation type="submission" date="2016-11" db="UniProtKB">
        <authorList>
            <consortium name="WormBaseParasite"/>
        </authorList>
    </citation>
    <scope>IDENTIFICATION</scope>
</reference>
<feature type="transmembrane region" description="Helical" evidence="5">
    <location>
        <begin position="29"/>
        <end position="52"/>
    </location>
</feature>
<evidence type="ECO:0000256" key="2">
    <source>
        <dbReference type="ARBA" id="ARBA00022692"/>
    </source>
</evidence>
<dbReference type="WBParaSite" id="Csp11.Scaffold629.g12359.t1">
    <property type="protein sequence ID" value="Csp11.Scaffold629.g12359.t1"/>
    <property type="gene ID" value="Csp11.Scaffold629.g12359"/>
</dbReference>
<feature type="transmembrane region" description="Helical" evidence="5">
    <location>
        <begin position="194"/>
        <end position="214"/>
    </location>
</feature>
<dbReference type="eggNOG" id="ENOG502TFQG">
    <property type="taxonomic scope" value="Eukaryota"/>
</dbReference>